<comment type="caution">
    <text evidence="1">The sequence shown here is derived from an EMBL/GenBank/DDBJ whole genome shotgun (WGS) entry which is preliminary data.</text>
</comment>
<organism evidence="1 2">
    <name type="scientific">Tritrichomonas musculus</name>
    <dbReference type="NCBI Taxonomy" id="1915356"/>
    <lineage>
        <taxon>Eukaryota</taxon>
        <taxon>Metamonada</taxon>
        <taxon>Parabasalia</taxon>
        <taxon>Tritrichomonadida</taxon>
        <taxon>Tritrichomonadidae</taxon>
        <taxon>Tritrichomonas</taxon>
    </lineage>
</organism>
<gene>
    <name evidence="1" type="ORF">M9Y10_018783</name>
</gene>
<dbReference type="EMBL" id="JAPFFF010000027">
    <property type="protein sequence ID" value="KAK8847754.1"/>
    <property type="molecule type" value="Genomic_DNA"/>
</dbReference>
<evidence type="ECO:0000313" key="2">
    <source>
        <dbReference type="Proteomes" id="UP001470230"/>
    </source>
</evidence>
<name>A0ABR2HJR8_9EUKA</name>
<evidence type="ECO:0000313" key="1">
    <source>
        <dbReference type="EMBL" id="KAK8847754.1"/>
    </source>
</evidence>
<proteinExistence type="predicted"/>
<sequence length="106" mass="12908">MIPLHLIERVYIAMNIDKVIKTDPPNRQTSEKLKELMEQYRENEKNMNSNINHVIYLTSFKGWWHKKKKKKKKKYLMTMIKDQSTKKKSLLYLIAKELQNDILWNE</sequence>
<protein>
    <submittedName>
        <fullName evidence="1">Uncharacterized protein</fullName>
    </submittedName>
</protein>
<reference evidence="1 2" key="1">
    <citation type="submission" date="2024-04" db="EMBL/GenBank/DDBJ databases">
        <title>Tritrichomonas musculus Genome.</title>
        <authorList>
            <person name="Alves-Ferreira E."/>
            <person name="Grigg M."/>
            <person name="Lorenzi H."/>
            <person name="Galac M."/>
        </authorList>
    </citation>
    <scope>NUCLEOTIDE SEQUENCE [LARGE SCALE GENOMIC DNA]</scope>
    <source>
        <strain evidence="1 2">EAF2021</strain>
    </source>
</reference>
<dbReference type="Proteomes" id="UP001470230">
    <property type="component" value="Unassembled WGS sequence"/>
</dbReference>
<keyword evidence="2" id="KW-1185">Reference proteome</keyword>
<accession>A0ABR2HJR8</accession>